<evidence type="ECO:0008006" key="3">
    <source>
        <dbReference type="Google" id="ProtNLM"/>
    </source>
</evidence>
<protein>
    <recommendedName>
        <fullName evidence="3">Tyr recombinase domain-containing protein</fullName>
    </recommendedName>
</protein>
<dbReference type="GO" id="GO:0015074">
    <property type="term" value="P:DNA integration"/>
    <property type="evidence" value="ECO:0007669"/>
    <property type="project" value="InterPro"/>
</dbReference>
<dbReference type="AlphaFoldDB" id="X1ATB5"/>
<evidence type="ECO:0000313" key="2">
    <source>
        <dbReference type="EMBL" id="GAG75503.1"/>
    </source>
</evidence>
<feature type="non-terminal residue" evidence="2">
    <location>
        <position position="1"/>
    </location>
</feature>
<sequence length="39" mass="4727">ELLGHSDISTTEIYTNLDKEHIKNTYFKYHPFEKKEQKT</sequence>
<gene>
    <name evidence="2" type="ORF">S01H4_34926</name>
</gene>
<accession>X1ATB5</accession>
<dbReference type="InterPro" id="IPR013762">
    <property type="entry name" value="Integrase-like_cat_sf"/>
</dbReference>
<dbReference type="EMBL" id="BART01018512">
    <property type="protein sequence ID" value="GAG75503.1"/>
    <property type="molecule type" value="Genomic_DNA"/>
</dbReference>
<proteinExistence type="predicted"/>
<dbReference type="InterPro" id="IPR011010">
    <property type="entry name" value="DNA_brk_join_enz"/>
</dbReference>
<dbReference type="GO" id="GO:0006310">
    <property type="term" value="P:DNA recombination"/>
    <property type="evidence" value="ECO:0007669"/>
    <property type="project" value="UniProtKB-KW"/>
</dbReference>
<reference evidence="2" key="1">
    <citation type="journal article" date="2014" name="Front. Microbiol.">
        <title>High frequency of phylogenetically diverse reductive dehalogenase-homologous genes in deep subseafloor sedimentary metagenomes.</title>
        <authorList>
            <person name="Kawai M."/>
            <person name="Futagami T."/>
            <person name="Toyoda A."/>
            <person name="Takaki Y."/>
            <person name="Nishi S."/>
            <person name="Hori S."/>
            <person name="Arai W."/>
            <person name="Tsubouchi T."/>
            <person name="Morono Y."/>
            <person name="Uchiyama I."/>
            <person name="Ito T."/>
            <person name="Fujiyama A."/>
            <person name="Inagaki F."/>
            <person name="Takami H."/>
        </authorList>
    </citation>
    <scope>NUCLEOTIDE SEQUENCE</scope>
    <source>
        <strain evidence="2">Expedition CK06-06</strain>
    </source>
</reference>
<dbReference type="GO" id="GO:0003677">
    <property type="term" value="F:DNA binding"/>
    <property type="evidence" value="ECO:0007669"/>
    <property type="project" value="InterPro"/>
</dbReference>
<organism evidence="2">
    <name type="scientific">marine sediment metagenome</name>
    <dbReference type="NCBI Taxonomy" id="412755"/>
    <lineage>
        <taxon>unclassified sequences</taxon>
        <taxon>metagenomes</taxon>
        <taxon>ecological metagenomes</taxon>
    </lineage>
</organism>
<comment type="caution">
    <text evidence="2">The sequence shown here is derived from an EMBL/GenBank/DDBJ whole genome shotgun (WGS) entry which is preliminary data.</text>
</comment>
<keyword evidence="1" id="KW-0233">DNA recombination</keyword>
<evidence type="ECO:0000256" key="1">
    <source>
        <dbReference type="ARBA" id="ARBA00023172"/>
    </source>
</evidence>
<dbReference type="SUPFAM" id="SSF56349">
    <property type="entry name" value="DNA breaking-rejoining enzymes"/>
    <property type="match status" value="1"/>
</dbReference>
<name>X1ATB5_9ZZZZ</name>
<dbReference type="Gene3D" id="1.10.443.10">
    <property type="entry name" value="Intergrase catalytic core"/>
    <property type="match status" value="1"/>
</dbReference>